<gene>
    <name evidence="1" type="ORF">GOB87_03830</name>
</gene>
<dbReference type="RefSeq" id="WP_166313239.1">
    <property type="nucleotide sequence ID" value="NZ_WOTH01000005.1"/>
</dbReference>
<dbReference type="AlphaFoldDB" id="A0A967ECB8"/>
<accession>A0A967ECB8</accession>
<dbReference type="EMBL" id="WOTH01000005">
    <property type="protein sequence ID" value="NHO53091.1"/>
    <property type="molecule type" value="Genomic_DNA"/>
</dbReference>
<comment type="caution">
    <text evidence="1">The sequence shown here is derived from an EMBL/GenBank/DDBJ whole genome shotgun (WGS) entry which is preliminary data.</text>
</comment>
<protein>
    <submittedName>
        <fullName evidence="1">Uncharacterized protein</fullName>
    </submittedName>
</protein>
<sequence length="56" mass="6191">MPGFRVHLRRTGRRKGSIRYGVSGHMASWRFAPATMPSETLSAFGSSTLLNGFVCF</sequence>
<evidence type="ECO:0000313" key="1">
    <source>
        <dbReference type="EMBL" id="NHO53091.1"/>
    </source>
</evidence>
<dbReference type="Proteomes" id="UP000597459">
    <property type="component" value="Unassembled WGS sequence"/>
</dbReference>
<keyword evidence="2" id="KW-1185">Reference proteome</keyword>
<organism evidence="1 2">
    <name type="scientific">Acetobacter estunensis</name>
    <dbReference type="NCBI Taxonomy" id="104097"/>
    <lineage>
        <taxon>Bacteria</taxon>
        <taxon>Pseudomonadati</taxon>
        <taxon>Pseudomonadota</taxon>
        <taxon>Alphaproteobacteria</taxon>
        <taxon>Acetobacterales</taxon>
        <taxon>Acetobacteraceae</taxon>
        <taxon>Acetobacter</taxon>
    </lineage>
</organism>
<evidence type="ECO:0000313" key="2">
    <source>
        <dbReference type="Proteomes" id="UP000597459"/>
    </source>
</evidence>
<reference evidence="1" key="1">
    <citation type="submission" date="2019-11" db="EMBL/GenBank/DDBJ databases">
        <title>Description of new Acetobacter species.</title>
        <authorList>
            <person name="Cleenwerck I."/>
            <person name="Sombolestani A.S."/>
        </authorList>
    </citation>
    <scope>NUCLEOTIDE SEQUENCE</scope>
    <source>
        <strain evidence="1">LMG 1626</strain>
    </source>
</reference>
<proteinExistence type="predicted"/>
<name>A0A967ECB8_9PROT</name>